<comment type="function">
    <text evidence="5">Catalyzes the formation of 2'O-methylated cytidine (Cm32) or 2'O-methylated uridine (Um32) at position 32 in tRNA.</text>
</comment>
<dbReference type="Pfam" id="PF00588">
    <property type="entry name" value="SpoU_methylase"/>
    <property type="match status" value="1"/>
</dbReference>
<evidence type="ECO:0000256" key="3">
    <source>
        <dbReference type="ARBA" id="ARBA00022679"/>
    </source>
</evidence>
<comment type="similarity">
    <text evidence="1">Belongs to the class IV-like SAM-binding methyltransferase superfamily. RNA methyltransferase TrmH family.</text>
</comment>
<comment type="caution">
    <text evidence="7">The sequence shown here is derived from an EMBL/GenBank/DDBJ whole genome shotgun (WGS) entry which is preliminary data.</text>
</comment>
<dbReference type="InterPro" id="IPR029026">
    <property type="entry name" value="tRNA_m1G_MTases_N"/>
</dbReference>
<comment type="catalytic activity">
    <reaction evidence="5">
        <text>cytidine(32) in tRNA + S-adenosyl-L-methionine = 2'-O-methylcytidine(32) in tRNA + S-adenosyl-L-homocysteine + H(+)</text>
        <dbReference type="Rhea" id="RHEA:42932"/>
        <dbReference type="Rhea" id="RHEA-COMP:10288"/>
        <dbReference type="Rhea" id="RHEA-COMP:10289"/>
        <dbReference type="ChEBI" id="CHEBI:15378"/>
        <dbReference type="ChEBI" id="CHEBI:57856"/>
        <dbReference type="ChEBI" id="CHEBI:59789"/>
        <dbReference type="ChEBI" id="CHEBI:74495"/>
        <dbReference type="ChEBI" id="CHEBI:82748"/>
        <dbReference type="EC" id="2.1.1.200"/>
    </reaction>
</comment>
<accession>A0A3E0H5J9</accession>
<dbReference type="GO" id="GO:0005829">
    <property type="term" value="C:cytosol"/>
    <property type="evidence" value="ECO:0007669"/>
    <property type="project" value="TreeGrafter"/>
</dbReference>
<dbReference type="GO" id="GO:0106339">
    <property type="term" value="F:tRNA (cytidine(32)-2'-O)-methyltransferase activity"/>
    <property type="evidence" value="ECO:0007669"/>
    <property type="project" value="RHEA"/>
</dbReference>
<dbReference type="PANTHER" id="PTHR42786">
    <property type="entry name" value="TRNA/RRNA METHYLTRANSFERASE"/>
    <property type="match status" value="1"/>
</dbReference>
<evidence type="ECO:0000256" key="2">
    <source>
        <dbReference type="ARBA" id="ARBA00022603"/>
    </source>
</evidence>
<organism evidence="7 8">
    <name type="scientific">Paraperlucidibaca baekdonensis</name>
    <dbReference type="NCBI Taxonomy" id="748120"/>
    <lineage>
        <taxon>Bacteria</taxon>
        <taxon>Pseudomonadati</taxon>
        <taxon>Pseudomonadota</taxon>
        <taxon>Gammaproteobacteria</taxon>
        <taxon>Moraxellales</taxon>
        <taxon>Moraxellaceae</taxon>
        <taxon>Paraperlucidibaca</taxon>
    </lineage>
</organism>
<evidence type="ECO:0000256" key="1">
    <source>
        <dbReference type="ARBA" id="ARBA00007228"/>
    </source>
</evidence>
<dbReference type="InterPro" id="IPR029028">
    <property type="entry name" value="Alpha/beta_knot_MTases"/>
</dbReference>
<evidence type="ECO:0000256" key="4">
    <source>
        <dbReference type="ARBA" id="ARBA00022691"/>
    </source>
</evidence>
<dbReference type="OrthoDB" id="9806346at2"/>
<dbReference type="PANTHER" id="PTHR42786:SF2">
    <property type="entry name" value="TRNA (CYTIDINE_URIDINE-2'-O-)-METHYLTRANSFERASE TRMJ"/>
    <property type="match status" value="1"/>
</dbReference>
<feature type="domain" description="tRNA/rRNA methyltransferase SpoU type" evidence="6">
    <location>
        <begin position="5"/>
        <end position="155"/>
    </location>
</feature>
<keyword evidence="2 5" id="KW-0489">Methyltransferase</keyword>
<evidence type="ECO:0000256" key="5">
    <source>
        <dbReference type="RuleBase" id="RU362024"/>
    </source>
</evidence>
<dbReference type="PIRSF" id="PIRSF004808">
    <property type="entry name" value="LasT"/>
    <property type="match status" value="1"/>
</dbReference>
<dbReference type="GO" id="GO:0002128">
    <property type="term" value="P:tRNA nucleoside ribose methylation"/>
    <property type="evidence" value="ECO:0007669"/>
    <property type="project" value="TreeGrafter"/>
</dbReference>
<evidence type="ECO:0000313" key="8">
    <source>
        <dbReference type="Proteomes" id="UP000256774"/>
    </source>
</evidence>
<dbReference type="AlphaFoldDB" id="A0A3E0H5J9"/>
<keyword evidence="5" id="KW-0963">Cytoplasm</keyword>
<dbReference type="SUPFAM" id="SSF75217">
    <property type="entry name" value="alpha/beta knot"/>
    <property type="match status" value="1"/>
</dbReference>
<dbReference type="NCBIfam" id="TIGR00050">
    <property type="entry name" value="rRNA_methyl_1"/>
    <property type="match status" value="1"/>
</dbReference>
<name>A0A3E0H5J9_9GAMM</name>
<sequence>MNISTRIILVHTSLPANIGSAARAMKTMGLTDLVLVCPKHFPHADATSLASGASDILANARVVATLADAIADCEVVLGTSARNRTINIAQIDAREAGQMAQQYGANGAKLAFVFGREDRGLTNDELQLCHGHVFIPTNEVYGVLNVASAVQVLSYETRMAHLLASEAPVTTAASAAEPERMPITLVPWDEELIPGEDMAQFYTHLEQALVAAEFLDPANPRQILTRLRRLFGRTRLDRPEYNLLRGFFKRVIALSADAPRRAAAPSPAIAARAEQERP</sequence>
<dbReference type="GO" id="GO:0003723">
    <property type="term" value="F:RNA binding"/>
    <property type="evidence" value="ECO:0007669"/>
    <property type="project" value="InterPro"/>
</dbReference>
<keyword evidence="8" id="KW-1185">Reference proteome</keyword>
<dbReference type="Gene3D" id="1.10.8.590">
    <property type="match status" value="1"/>
</dbReference>
<protein>
    <recommendedName>
        <fullName evidence="5">tRNA (cytidine/uridine-2'-O-)-methyltransferase TrmJ</fullName>
        <ecNumber evidence="5">2.1.1.200</ecNumber>
    </recommendedName>
    <alternativeName>
        <fullName evidence="5">tRNA (cytidine(32)/uridine(32)-2'-O)-methyltransferase</fullName>
    </alternativeName>
    <alternativeName>
        <fullName evidence="5">tRNA Cm32/Um32 methyltransferase</fullName>
    </alternativeName>
</protein>
<proteinExistence type="inferred from homology"/>
<dbReference type="Gene3D" id="3.40.1280.10">
    <property type="match status" value="1"/>
</dbReference>
<dbReference type="RefSeq" id="WP_116207838.1">
    <property type="nucleotide sequence ID" value="NZ_QUNR01000002.1"/>
</dbReference>
<comment type="catalytic activity">
    <reaction evidence="5">
        <text>uridine(32) in tRNA + S-adenosyl-L-methionine = 2'-O-methyluridine(32) in tRNA + S-adenosyl-L-homocysteine + H(+)</text>
        <dbReference type="Rhea" id="RHEA:42936"/>
        <dbReference type="Rhea" id="RHEA-COMP:10107"/>
        <dbReference type="Rhea" id="RHEA-COMP:10290"/>
        <dbReference type="ChEBI" id="CHEBI:15378"/>
        <dbReference type="ChEBI" id="CHEBI:57856"/>
        <dbReference type="ChEBI" id="CHEBI:59789"/>
        <dbReference type="ChEBI" id="CHEBI:65315"/>
        <dbReference type="ChEBI" id="CHEBI:74478"/>
        <dbReference type="EC" id="2.1.1.200"/>
    </reaction>
</comment>
<dbReference type="EC" id="2.1.1.200" evidence="5"/>
<dbReference type="CDD" id="cd18093">
    <property type="entry name" value="SpoU-like_TrmJ"/>
    <property type="match status" value="1"/>
</dbReference>
<dbReference type="Proteomes" id="UP000256774">
    <property type="component" value="Unassembled WGS sequence"/>
</dbReference>
<gene>
    <name evidence="5" type="primary">trmJ</name>
    <name evidence="7" type="ORF">DFR26_0973</name>
</gene>
<dbReference type="InterPro" id="IPR001537">
    <property type="entry name" value="SpoU_MeTrfase"/>
</dbReference>
<keyword evidence="5" id="KW-0819">tRNA processing</keyword>
<evidence type="ECO:0000259" key="6">
    <source>
        <dbReference type="Pfam" id="PF00588"/>
    </source>
</evidence>
<keyword evidence="4 5" id="KW-0949">S-adenosyl-L-methionine</keyword>
<dbReference type="EMBL" id="QUNR01000002">
    <property type="protein sequence ID" value="REH38809.1"/>
    <property type="molecule type" value="Genomic_DNA"/>
</dbReference>
<keyword evidence="3 7" id="KW-0808">Transferase</keyword>
<dbReference type="FunFam" id="3.40.1280.10:FF:000006">
    <property type="entry name" value="Uncharacterized tRNA/rRNA methyltransferase HI_0380"/>
    <property type="match status" value="1"/>
</dbReference>
<reference evidence="7 8" key="1">
    <citation type="submission" date="2018-08" db="EMBL/GenBank/DDBJ databases">
        <title>Genomic Encyclopedia of Type Strains, Phase IV (KMG-IV): sequencing the most valuable type-strain genomes for metagenomic binning, comparative biology and taxonomic classification.</title>
        <authorList>
            <person name="Goeker M."/>
        </authorList>
    </citation>
    <scope>NUCLEOTIDE SEQUENCE [LARGE SCALE GENOMIC DNA]</scope>
    <source>
        <strain evidence="7 8">DSM 26022</strain>
    </source>
</reference>
<dbReference type="GO" id="GO:0160206">
    <property type="term" value="F:tRNA (cytidine(32)/uridine(32)-2'-O)-methyltransferase activity"/>
    <property type="evidence" value="ECO:0007669"/>
    <property type="project" value="UniProtKB-EC"/>
</dbReference>
<comment type="subunit">
    <text evidence="5">Homodimer.</text>
</comment>
<comment type="subcellular location">
    <subcellularLocation>
        <location evidence="5">Cytoplasm</location>
    </subcellularLocation>
</comment>
<dbReference type="InterPro" id="IPR004384">
    <property type="entry name" value="RNA_MeTrfase_TrmJ/LasT"/>
</dbReference>
<evidence type="ECO:0000313" key="7">
    <source>
        <dbReference type="EMBL" id="REH38809.1"/>
    </source>
</evidence>